<sequence length="117" mass="13870">MKSYWNKNDDGPKIELTTPKRTTKQGCSDVLLKRHDYMVKMVESCKYTLIGKFYSPMPKMEVIRKSFIAQTELTCIPKITHYDHRHVYIDVDNEHDRATTSDSKRMYINVVFMKIFV</sequence>
<evidence type="ECO:0000313" key="3">
    <source>
        <dbReference type="Proteomes" id="UP001291623"/>
    </source>
</evidence>
<gene>
    <name evidence="2" type="ORF">RND71_039715</name>
</gene>
<reference evidence="2" key="1">
    <citation type="submission" date="2023-12" db="EMBL/GenBank/DDBJ databases">
        <title>Genome assembly of Anisodus tanguticus.</title>
        <authorList>
            <person name="Wang Y.-J."/>
        </authorList>
    </citation>
    <scope>NUCLEOTIDE SEQUENCE</scope>
    <source>
        <strain evidence="2">KB-2021</strain>
        <tissue evidence="2">Leaf</tissue>
    </source>
</reference>
<comment type="caution">
    <text evidence="2">The sequence shown here is derived from an EMBL/GenBank/DDBJ whole genome shotgun (WGS) entry which is preliminary data.</text>
</comment>
<keyword evidence="3" id="KW-1185">Reference proteome</keyword>
<accession>A0AAE1UXV0</accession>
<evidence type="ECO:0000259" key="1">
    <source>
        <dbReference type="Pfam" id="PF14111"/>
    </source>
</evidence>
<organism evidence="2 3">
    <name type="scientific">Anisodus tanguticus</name>
    <dbReference type="NCBI Taxonomy" id="243964"/>
    <lineage>
        <taxon>Eukaryota</taxon>
        <taxon>Viridiplantae</taxon>
        <taxon>Streptophyta</taxon>
        <taxon>Embryophyta</taxon>
        <taxon>Tracheophyta</taxon>
        <taxon>Spermatophyta</taxon>
        <taxon>Magnoliopsida</taxon>
        <taxon>eudicotyledons</taxon>
        <taxon>Gunneridae</taxon>
        <taxon>Pentapetalae</taxon>
        <taxon>asterids</taxon>
        <taxon>lamiids</taxon>
        <taxon>Solanales</taxon>
        <taxon>Solanaceae</taxon>
        <taxon>Solanoideae</taxon>
        <taxon>Hyoscyameae</taxon>
        <taxon>Anisodus</taxon>
    </lineage>
</organism>
<protein>
    <recommendedName>
        <fullName evidence="1">DUF4283 domain-containing protein</fullName>
    </recommendedName>
</protein>
<dbReference type="AlphaFoldDB" id="A0AAE1UXV0"/>
<feature type="domain" description="DUF4283" evidence="1">
    <location>
        <begin position="43"/>
        <end position="114"/>
    </location>
</feature>
<dbReference type="Proteomes" id="UP001291623">
    <property type="component" value="Unassembled WGS sequence"/>
</dbReference>
<name>A0AAE1UXV0_9SOLA</name>
<dbReference type="InterPro" id="IPR025558">
    <property type="entry name" value="DUF4283"/>
</dbReference>
<evidence type="ECO:0000313" key="2">
    <source>
        <dbReference type="EMBL" id="KAK4341214.1"/>
    </source>
</evidence>
<dbReference type="Pfam" id="PF14111">
    <property type="entry name" value="DUF4283"/>
    <property type="match status" value="1"/>
</dbReference>
<dbReference type="EMBL" id="JAVYJV010000022">
    <property type="protein sequence ID" value="KAK4341214.1"/>
    <property type="molecule type" value="Genomic_DNA"/>
</dbReference>
<proteinExistence type="predicted"/>